<feature type="compositionally biased region" description="Basic residues" evidence="7">
    <location>
        <begin position="280"/>
        <end position="296"/>
    </location>
</feature>
<dbReference type="Proteomes" id="UP000276776">
    <property type="component" value="Unassembled WGS sequence"/>
</dbReference>
<dbReference type="GO" id="GO:0005681">
    <property type="term" value="C:spliceosomal complex"/>
    <property type="evidence" value="ECO:0007669"/>
    <property type="project" value="UniProtKB-KW"/>
</dbReference>
<proteinExistence type="inferred from homology"/>
<accession>A0A0N5D3N5</accession>
<dbReference type="PANTHER" id="PTHR36562">
    <property type="entry name" value="SERINE/ARGININE REPETITIVE MATRIX 2"/>
    <property type="match status" value="1"/>
</dbReference>
<dbReference type="EMBL" id="UYYF01004519">
    <property type="protein sequence ID" value="VDN05005.1"/>
    <property type="molecule type" value="Genomic_DNA"/>
</dbReference>
<feature type="domain" description="CWF21" evidence="8">
    <location>
        <begin position="57"/>
        <end position="102"/>
    </location>
</feature>
<dbReference type="Gene3D" id="6.10.140.420">
    <property type="match status" value="1"/>
</dbReference>
<evidence type="ECO:0000313" key="11">
    <source>
        <dbReference type="WBParaSite" id="TCLT_0000754901-mRNA-1"/>
    </source>
</evidence>
<dbReference type="WBParaSite" id="TCLT_0000754901-mRNA-1">
    <property type="protein sequence ID" value="TCLT_0000754901-mRNA-1"/>
    <property type="gene ID" value="TCLT_0000754901"/>
</dbReference>
<dbReference type="GO" id="GO:0006397">
    <property type="term" value="P:mRNA processing"/>
    <property type="evidence" value="ECO:0007669"/>
    <property type="project" value="UniProtKB-KW"/>
</dbReference>
<dbReference type="Pfam" id="PF08312">
    <property type="entry name" value="cwf21"/>
    <property type="match status" value="1"/>
</dbReference>
<evidence type="ECO:0000259" key="8">
    <source>
        <dbReference type="SMART" id="SM01115"/>
    </source>
</evidence>
<keyword evidence="5" id="KW-0508">mRNA splicing</keyword>
<keyword evidence="6" id="KW-0539">Nucleus</keyword>
<feature type="region of interest" description="Disordered" evidence="7">
    <location>
        <begin position="161"/>
        <end position="296"/>
    </location>
</feature>
<sequence>MYNGIGLQTARGSGTNGYVQTNLANLLLSKKRVTYNSEADIKRAEAELNKEPNKELLEHRRKRHIELKCADFELLMENKGFHSAEIEAKVNEYRSLLQSQVESGELDLDAEMDIRDTHVRNKVAVEYRNRMRAALGIEDTFVDGTSFEKFVLLFDQTSRKAVSSSSSSTGSSSSTDSSSSEDSSSEDSDSSSGNDTSSTSTDESEGTSSEDSSGSKKNRKRSEKGKKSKKSSEKERPRIRDNSRHSRRLRSRHDDDDDDVDMPEYSKRRKHSSSNYYGDRHRRRGSHNGRRYSSRR</sequence>
<gene>
    <name evidence="9" type="ORF">TCLT_LOCUS7538</name>
</gene>
<evidence type="ECO:0000256" key="6">
    <source>
        <dbReference type="ARBA" id="ARBA00023242"/>
    </source>
</evidence>
<evidence type="ECO:0000313" key="9">
    <source>
        <dbReference type="EMBL" id="VDN05005.1"/>
    </source>
</evidence>
<dbReference type="STRING" id="103827.A0A0N5D3N5"/>
<dbReference type="PANTHER" id="PTHR36562:SF5">
    <property type="entry name" value="SERINE_ARGININE REPETITIVE MATRIX 2"/>
    <property type="match status" value="1"/>
</dbReference>
<dbReference type="OrthoDB" id="10267305at2759"/>
<keyword evidence="10" id="KW-1185">Reference proteome</keyword>
<feature type="compositionally biased region" description="Low complexity" evidence="7">
    <location>
        <begin position="190"/>
        <end position="212"/>
    </location>
</feature>
<dbReference type="GO" id="GO:0008380">
    <property type="term" value="P:RNA splicing"/>
    <property type="evidence" value="ECO:0007669"/>
    <property type="project" value="UniProtKB-KW"/>
</dbReference>
<reference evidence="9 10" key="2">
    <citation type="submission" date="2018-11" db="EMBL/GenBank/DDBJ databases">
        <authorList>
            <consortium name="Pathogen Informatics"/>
        </authorList>
    </citation>
    <scope>NUCLEOTIDE SEQUENCE [LARGE SCALE GENOMIC DNA]</scope>
</reference>
<keyword evidence="3" id="KW-0507">mRNA processing</keyword>
<evidence type="ECO:0000256" key="4">
    <source>
        <dbReference type="ARBA" id="ARBA00022728"/>
    </source>
</evidence>
<comment type="subcellular location">
    <subcellularLocation>
        <location evidence="1">Nucleus</location>
    </subcellularLocation>
</comment>
<evidence type="ECO:0000256" key="1">
    <source>
        <dbReference type="ARBA" id="ARBA00004123"/>
    </source>
</evidence>
<name>A0A0N5D3N5_THECL</name>
<dbReference type="SMART" id="SM01115">
    <property type="entry name" value="cwf21"/>
    <property type="match status" value="1"/>
</dbReference>
<dbReference type="AlphaFoldDB" id="A0A0N5D3N5"/>
<dbReference type="OMA" id="MASTHEY"/>
<protein>
    <submittedName>
        <fullName evidence="11">Cwf21 domain-containing protein</fullName>
    </submittedName>
</protein>
<dbReference type="CDD" id="cd21373">
    <property type="entry name" value="cwf21_SRRM2-like"/>
    <property type="match status" value="1"/>
</dbReference>
<feature type="compositionally biased region" description="Basic and acidic residues" evidence="7">
    <location>
        <begin position="230"/>
        <end position="244"/>
    </location>
</feature>
<dbReference type="InterPro" id="IPR051372">
    <property type="entry name" value="CWC21"/>
</dbReference>
<comment type="similarity">
    <text evidence="2">Belongs to the CWC21 family.</text>
</comment>
<feature type="compositionally biased region" description="Basic residues" evidence="7">
    <location>
        <begin position="216"/>
        <end position="229"/>
    </location>
</feature>
<reference evidence="11" key="1">
    <citation type="submission" date="2017-02" db="UniProtKB">
        <authorList>
            <consortium name="WormBaseParasite"/>
        </authorList>
    </citation>
    <scope>IDENTIFICATION</scope>
</reference>
<keyword evidence="4" id="KW-0747">Spliceosome</keyword>
<dbReference type="InterPro" id="IPR013170">
    <property type="entry name" value="mRNA_splic_Cwf21_dom"/>
</dbReference>
<feature type="compositionally biased region" description="Low complexity" evidence="7">
    <location>
        <begin position="163"/>
        <end position="182"/>
    </location>
</feature>
<evidence type="ECO:0000256" key="2">
    <source>
        <dbReference type="ARBA" id="ARBA00005954"/>
    </source>
</evidence>
<evidence type="ECO:0000256" key="7">
    <source>
        <dbReference type="SAM" id="MobiDB-lite"/>
    </source>
</evidence>
<evidence type="ECO:0000313" key="10">
    <source>
        <dbReference type="Proteomes" id="UP000276776"/>
    </source>
</evidence>
<evidence type="ECO:0000256" key="3">
    <source>
        <dbReference type="ARBA" id="ARBA00022664"/>
    </source>
</evidence>
<evidence type="ECO:0000256" key="5">
    <source>
        <dbReference type="ARBA" id="ARBA00023187"/>
    </source>
</evidence>
<organism evidence="11">
    <name type="scientific">Thelazia callipaeda</name>
    <name type="common">Oriental eyeworm</name>
    <name type="synonym">Parasitic nematode</name>
    <dbReference type="NCBI Taxonomy" id="103827"/>
    <lineage>
        <taxon>Eukaryota</taxon>
        <taxon>Metazoa</taxon>
        <taxon>Ecdysozoa</taxon>
        <taxon>Nematoda</taxon>
        <taxon>Chromadorea</taxon>
        <taxon>Rhabditida</taxon>
        <taxon>Spirurina</taxon>
        <taxon>Spiruromorpha</taxon>
        <taxon>Thelazioidea</taxon>
        <taxon>Thelaziidae</taxon>
        <taxon>Thelazia</taxon>
    </lineage>
</organism>